<keyword evidence="6" id="KW-0812">Transmembrane</keyword>
<dbReference type="Pfam" id="PF02563">
    <property type="entry name" value="Poly_export"/>
    <property type="match status" value="1"/>
</dbReference>
<evidence type="ECO:0000256" key="14">
    <source>
        <dbReference type="ARBA" id="ARBA00023288"/>
    </source>
</evidence>
<dbReference type="InterPro" id="IPR003715">
    <property type="entry name" value="Poly_export_N"/>
</dbReference>
<keyword evidence="5" id="KW-0762">Sugar transport</keyword>
<reference evidence="17" key="1">
    <citation type="journal article" date="2014" name="Int. J. Syst. Evol. Microbiol.">
        <title>Complete genome sequence of Corynebacterium casei LMG S-19264T (=DSM 44701T), isolated from a smear-ripened cheese.</title>
        <authorList>
            <consortium name="US DOE Joint Genome Institute (JGI-PGF)"/>
            <person name="Walter F."/>
            <person name="Albersmeier A."/>
            <person name="Kalinowski J."/>
            <person name="Ruckert C."/>
        </authorList>
    </citation>
    <scope>NUCLEOTIDE SEQUENCE</scope>
    <source>
        <strain evidence="17">CGMCC 1.15290</strain>
    </source>
</reference>
<evidence type="ECO:0000256" key="11">
    <source>
        <dbReference type="ARBA" id="ARBA00023136"/>
    </source>
</evidence>
<comment type="caution">
    <text evidence="17">The sequence shown here is derived from an EMBL/GenBank/DDBJ whole genome shotgun (WGS) entry which is preliminary data.</text>
</comment>
<dbReference type="GO" id="GO:0015159">
    <property type="term" value="F:polysaccharide transmembrane transporter activity"/>
    <property type="evidence" value="ECO:0007669"/>
    <property type="project" value="InterPro"/>
</dbReference>
<evidence type="ECO:0000256" key="4">
    <source>
        <dbReference type="ARBA" id="ARBA00022452"/>
    </source>
</evidence>
<evidence type="ECO:0000256" key="2">
    <source>
        <dbReference type="ARBA" id="ARBA00009450"/>
    </source>
</evidence>
<reference evidence="17" key="2">
    <citation type="submission" date="2020-09" db="EMBL/GenBank/DDBJ databases">
        <authorList>
            <person name="Sun Q."/>
            <person name="Zhou Y."/>
        </authorList>
    </citation>
    <scope>NUCLEOTIDE SEQUENCE</scope>
    <source>
        <strain evidence="17">CGMCC 1.15290</strain>
    </source>
</reference>
<keyword evidence="11" id="KW-0472">Membrane</keyword>
<dbReference type="EMBL" id="BMIB01000003">
    <property type="protein sequence ID" value="GGH72997.1"/>
    <property type="molecule type" value="Genomic_DNA"/>
</dbReference>
<keyword evidence="3" id="KW-0813">Transport</keyword>
<dbReference type="InterPro" id="IPR049712">
    <property type="entry name" value="Poly_export"/>
</dbReference>
<comment type="subcellular location">
    <subcellularLocation>
        <location evidence="1">Cell outer membrane</location>
        <topology evidence="1">Multi-pass membrane protein</topology>
    </subcellularLocation>
</comment>
<keyword evidence="7" id="KW-0732">Signal</keyword>
<protein>
    <submittedName>
        <fullName evidence="17">Polysaccharide biosynthesis protein</fullName>
    </submittedName>
</protein>
<keyword evidence="13" id="KW-0998">Cell outer membrane</keyword>
<evidence type="ECO:0000256" key="3">
    <source>
        <dbReference type="ARBA" id="ARBA00022448"/>
    </source>
</evidence>
<proteinExistence type="inferred from homology"/>
<evidence type="ECO:0000256" key="5">
    <source>
        <dbReference type="ARBA" id="ARBA00022597"/>
    </source>
</evidence>
<dbReference type="Gene3D" id="3.30.1950.10">
    <property type="entry name" value="wza like domain"/>
    <property type="match status" value="1"/>
</dbReference>
<evidence type="ECO:0000256" key="9">
    <source>
        <dbReference type="ARBA" id="ARBA00023065"/>
    </source>
</evidence>
<dbReference type="AlphaFoldDB" id="A0A917J0X3"/>
<dbReference type="InterPro" id="IPR054765">
    <property type="entry name" value="SLBB_dom"/>
</dbReference>
<evidence type="ECO:0000256" key="8">
    <source>
        <dbReference type="ARBA" id="ARBA00023047"/>
    </source>
</evidence>
<organism evidence="17 18">
    <name type="scientific">Filimonas zeae</name>
    <dbReference type="NCBI Taxonomy" id="1737353"/>
    <lineage>
        <taxon>Bacteria</taxon>
        <taxon>Pseudomonadati</taxon>
        <taxon>Bacteroidota</taxon>
        <taxon>Chitinophagia</taxon>
        <taxon>Chitinophagales</taxon>
        <taxon>Chitinophagaceae</taxon>
        <taxon>Filimonas</taxon>
    </lineage>
</organism>
<dbReference type="PANTHER" id="PTHR33619">
    <property type="entry name" value="POLYSACCHARIDE EXPORT PROTEIN GFCE-RELATED"/>
    <property type="match status" value="1"/>
</dbReference>
<evidence type="ECO:0000313" key="18">
    <source>
        <dbReference type="Proteomes" id="UP000627292"/>
    </source>
</evidence>
<gene>
    <name evidence="17" type="ORF">GCM10011379_34030</name>
</gene>
<keyword evidence="10" id="KW-0626">Porin</keyword>
<evidence type="ECO:0000259" key="16">
    <source>
        <dbReference type="Pfam" id="PF22461"/>
    </source>
</evidence>
<evidence type="ECO:0000256" key="1">
    <source>
        <dbReference type="ARBA" id="ARBA00004571"/>
    </source>
</evidence>
<evidence type="ECO:0000256" key="6">
    <source>
        <dbReference type="ARBA" id="ARBA00022692"/>
    </source>
</evidence>
<dbReference type="RefSeq" id="WP_188954404.1">
    <property type="nucleotide sequence ID" value="NZ_BMIB01000003.1"/>
</dbReference>
<dbReference type="GO" id="GO:0006811">
    <property type="term" value="P:monoatomic ion transport"/>
    <property type="evidence" value="ECO:0007669"/>
    <property type="project" value="UniProtKB-KW"/>
</dbReference>
<evidence type="ECO:0000256" key="10">
    <source>
        <dbReference type="ARBA" id="ARBA00023114"/>
    </source>
</evidence>
<dbReference type="GO" id="GO:0009279">
    <property type="term" value="C:cell outer membrane"/>
    <property type="evidence" value="ECO:0007669"/>
    <property type="project" value="UniProtKB-SubCell"/>
</dbReference>
<evidence type="ECO:0000256" key="13">
    <source>
        <dbReference type="ARBA" id="ARBA00023237"/>
    </source>
</evidence>
<evidence type="ECO:0000256" key="12">
    <source>
        <dbReference type="ARBA" id="ARBA00023139"/>
    </source>
</evidence>
<feature type="domain" description="SLBB" evidence="16">
    <location>
        <begin position="152"/>
        <end position="230"/>
    </location>
</feature>
<accession>A0A917J0X3</accession>
<dbReference type="Proteomes" id="UP000627292">
    <property type="component" value="Unassembled WGS sequence"/>
</dbReference>
<evidence type="ECO:0000259" key="15">
    <source>
        <dbReference type="Pfam" id="PF02563"/>
    </source>
</evidence>
<dbReference type="GO" id="GO:0046930">
    <property type="term" value="C:pore complex"/>
    <property type="evidence" value="ECO:0007669"/>
    <property type="project" value="UniProtKB-KW"/>
</dbReference>
<keyword evidence="12" id="KW-0564">Palmitate</keyword>
<evidence type="ECO:0000256" key="7">
    <source>
        <dbReference type="ARBA" id="ARBA00022729"/>
    </source>
</evidence>
<comment type="similarity">
    <text evidence="2">Belongs to the BexD/CtrA/VexA family.</text>
</comment>
<keyword evidence="8" id="KW-0625">Polysaccharide transport</keyword>
<evidence type="ECO:0000313" key="17">
    <source>
        <dbReference type="EMBL" id="GGH72997.1"/>
    </source>
</evidence>
<dbReference type="PANTHER" id="PTHR33619:SF3">
    <property type="entry name" value="POLYSACCHARIDE EXPORT PROTEIN GFCE-RELATED"/>
    <property type="match status" value="1"/>
</dbReference>
<feature type="domain" description="Polysaccharide export protein N-terminal" evidence="15">
    <location>
        <begin position="49"/>
        <end position="147"/>
    </location>
</feature>
<dbReference type="Pfam" id="PF22461">
    <property type="entry name" value="SLBB_2"/>
    <property type="match status" value="1"/>
</dbReference>
<sequence>MTHLHKQKLPRFFPVVLILLLVVANGCVNTRKATYFAEQQDEILNVSNAAPATTITENDLLSITVSSLSNDASAIFNASNNAGMATLNQTENVLQPSGYLVNKDGDIKFPFLGKLKVAGMSEMQLEEMITKTLSDKKLLLDPIVTVRHLNFKVTVLGEVSHPSVLKIASEKISLLEALGLAGDLTIYAKRDNILLIREEKNTRIVQRINLNESSFLTSPYYYLKSNDIIYAEPNKAKLSSTGRTQQMLPIILGSLTFLAIIVDRFGR</sequence>
<keyword evidence="18" id="KW-1185">Reference proteome</keyword>
<dbReference type="GO" id="GO:0015288">
    <property type="term" value="F:porin activity"/>
    <property type="evidence" value="ECO:0007669"/>
    <property type="project" value="UniProtKB-KW"/>
</dbReference>
<name>A0A917J0X3_9BACT</name>
<keyword evidence="9" id="KW-0406">Ion transport</keyword>
<keyword evidence="14" id="KW-0449">Lipoprotein</keyword>
<keyword evidence="4" id="KW-1134">Transmembrane beta strand</keyword>